<name>X0XGA2_9ZZZZ</name>
<dbReference type="AlphaFoldDB" id="X0XGA2"/>
<protein>
    <submittedName>
        <fullName evidence="1">Uncharacterized protein</fullName>
    </submittedName>
</protein>
<organism evidence="1">
    <name type="scientific">marine sediment metagenome</name>
    <dbReference type="NCBI Taxonomy" id="412755"/>
    <lineage>
        <taxon>unclassified sequences</taxon>
        <taxon>metagenomes</taxon>
        <taxon>ecological metagenomes</taxon>
    </lineage>
</organism>
<dbReference type="EMBL" id="BARS01058948">
    <property type="protein sequence ID" value="GAG42224.1"/>
    <property type="molecule type" value="Genomic_DNA"/>
</dbReference>
<comment type="caution">
    <text evidence="1">The sequence shown here is derived from an EMBL/GenBank/DDBJ whole genome shotgun (WGS) entry which is preliminary data.</text>
</comment>
<reference evidence="1" key="1">
    <citation type="journal article" date="2014" name="Front. Microbiol.">
        <title>High frequency of phylogenetically diverse reductive dehalogenase-homologous genes in deep subseafloor sedimentary metagenomes.</title>
        <authorList>
            <person name="Kawai M."/>
            <person name="Futagami T."/>
            <person name="Toyoda A."/>
            <person name="Takaki Y."/>
            <person name="Nishi S."/>
            <person name="Hori S."/>
            <person name="Arai W."/>
            <person name="Tsubouchi T."/>
            <person name="Morono Y."/>
            <person name="Uchiyama I."/>
            <person name="Ito T."/>
            <person name="Fujiyama A."/>
            <person name="Inagaki F."/>
            <person name="Takami H."/>
        </authorList>
    </citation>
    <scope>NUCLEOTIDE SEQUENCE</scope>
    <source>
        <strain evidence="1">Expedition CK06-06</strain>
    </source>
</reference>
<proteinExistence type="predicted"/>
<sequence length="50" mass="5514">MGHYGSILDTRKRGRDAIAVMKSAGRFRSGYGLMRGRGKEFAEHTAIAET</sequence>
<accession>X0XGA2</accession>
<feature type="non-terminal residue" evidence="1">
    <location>
        <position position="50"/>
    </location>
</feature>
<evidence type="ECO:0000313" key="1">
    <source>
        <dbReference type="EMBL" id="GAG42224.1"/>
    </source>
</evidence>
<gene>
    <name evidence="1" type="ORF">S01H1_85681</name>
</gene>